<dbReference type="InterPro" id="IPR058245">
    <property type="entry name" value="NreC/VraR/RcsB-like_REC"/>
</dbReference>
<keyword evidence="7" id="KW-1185">Reference proteome</keyword>
<dbReference type="CDD" id="cd06170">
    <property type="entry name" value="LuxR_C_like"/>
    <property type="match status" value="1"/>
</dbReference>
<keyword evidence="2" id="KW-0238">DNA-binding</keyword>
<evidence type="ECO:0000313" key="6">
    <source>
        <dbReference type="EMBL" id="MET3650682.1"/>
    </source>
</evidence>
<reference evidence="6 7" key="1">
    <citation type="submission" date="2024-06" db="EMBL/GenBank/DDBJ databases">
        <title>Sorghum-associated microbial communities from plants grown in Nebraska, USA.</title>
        <authorList>
            <person name="Schachtman D."/>
        </authorList>
    </citation>
    <scope>NUCLEOTIDE SEQUENCE [LARGE SCALE GENOMIC DNA]</scope>
    <source>
        <strain evidence="6 7">1073</strain>
    </source>
</reference>
<dbReference type="Proteomes" id="UP001549184">
    <property type="component" value="Unassembled WGS sequence"/>
</dbReference>
<dbReference type="PANTHER" id="PTHR43214">
    <property type="entry name" value="TWO-COMPONENT RESPONSE REGULATOR"/>
    <property type="match status" value="1"/>
</dbReference>
<dbReference type="EMBL" id="JBEPMU010000001">
    <property type="protein sequence ID" value="MET3650682.1"/>
    <property type="molecule type" value="Genomic_DNA"/>
</dbReference>
<protein>
    <submittedName>
        <fullName evidence="6">Two-component system capsular synthesis response regulator RcsB</fullName>
    </submittedName>
</protein>
<comment type="caution">
    <text evidence="6">The sequence shown here is derived from an EMBL/GenBank/DDBJ whole genome shotgun (WGS) entry which is preliminary data.</text>
</comment>
<gene>
    <name evidence="6" type="ORF">ABIC75_000384</name>
</gene>
<organism evidence="6 7">
    <name type="scientific">Dyella japonica</name>
    <dbReference type="NCBI Taxonomy" id="231455"/>
    <lineage>
        <taxon>Bacteria</taxon>
        <taxon>Pseudomonadati</taxon>
        <taxon>Pseudomonadota</taxon>
        <taxon>Gammaproteobacteria</taxon>
        <taxon>Lysobacterales</taxon>
        <taxon>Rhodanobacteraceae</taxon>
        <taxon>Dyella</taxon>
    </lineage>
</organism>
<dbReference type="InterPro" id="IPR039420">
    <property type="entry name" value="WalR-like"/>
</dbReference>
<dbReference type="SMART" id="SM00448">
    <property type="entry name" value="REC"/>
    <property type="match status" value="1"/>
</dbReference>
<dbReference type="InterPro" id="IPR001789">
    <property type="entry name" value="Sig_transdc_resp-reg_receiver"/>
</dbReference>
<dbReference type="SUPFAM" id="SSF52172">
    <property type="entry name" value="CheY-like"/>
    <property type="match status" value="1"/>
</dbReference>
<dbReference type="SUPFAM" id="SSF46894">
    <property type="entry name" value="C-terminal effector domain of the bipartite response regulators"/>
    <property type="match status" value="1"/>
</dbReference>
<accession>A0ABV2JPC9</accession>
<dbReference type="RefSeq" id="WP_354012171.1">
    <property type="nucleotide sequence ID" value="NZ_JBEPMU010000001.1"/>
</dbReference>
<dbReference type="InterPro" id="IPR016032">
    <property type="entry name" value="Sig_transdc_resp-reg_C-effctor"/>
</dbReference>
<dbReference type="Pfam" id="PF00196">
    <property type="entry name" value="GerE"/>
    <property type="match status" value="1"/>
</dbReference>
<dbReference type="Gene3D" id="3.40.50.2300">
    <property type="match status" value="1"/>
</dbReference>
<dbReference type="PRINTS" id="PR00038">
    <property type="entry name" value="HTHLUXR"/>
</dbReference>
<dbReference type="InterPro" id="IPR000792">
    <property type="entry name" value="Tscrpt_reg_LuxR_C"/>
</dbReference>
<evidence type="ECO:0000256" key="2">
    <source>
        <dbReference type="ARBA" id="ARBA00023125"/>
    </source>
</evidence>
<dbReference type="PROSITE" id="PS50110">
    <property type="entry name" value="RESPONSE_REGULATORY"/>
    <property type="match status" value="1"/>
</dbReference>
<name>A0ABV2JPC9_9GAMM</name>
<dbReference type="PANTHER" id="PTHR43214:SF17">
    <property type="entry name" value="TRANSCRIPTIONAL REGULATORY PROTEIN RCSB"/>
    <property type="match status" value="1"/>
</dbReference>
<evidence type="ECO:0000259" key="4">
    <source>
        <dbReference type="PROSITE" id="PS50043"/>
    </source>
</evidence>
<evidence type="ECO:0000256" key="3">
    <source>
        <dbReference type="PROSITE-ProRule" id="PRU00169"/>
    </source>
</evidence>
<dbReference type="CDD" id="cd17535">
    <property type="entry name" value="REC_NarL-like"/>
    <property type="match status" value="1"/>
</dbReference>
<evidence type="ECO:0000256" key="1">
    <source>
        <dbReference type="ARBA" id="ARBA00022553"/>
    </source>
</evidence>
<dbReference type="Pfam" id="PF00072">
    <property type="entry name" value="Response_reg"/>
    <property type="match status" value="1"/>
</dbReference>
<feature type="modified residue" description="4-aspartylphosphate" evidence="3">
    <location>
        <position position="54"/>
    </location>
</feature>
<evidence type="ECO:0000313" key="7">
    <source>
        <dbReference type="Proteomes" id="UP001549184"/>
    </source>
</evidence>
<dbReference type="InterPro" id="IPR011006">
    <property type="entry name" value="CheY-like_superfamily"/>
</dbReference>
<dbReference type="SMART" id="SM00421">
    <property type="entry name" value="HTH_LUXR"/>
    <property type="match status" value="1"/>
</dbReference>
<evidence type="ECO:0000259" key="5">
    <source>
        <dbReference type="PROSITE" id="PS50110"/>
    </source>
</evidence>
<feature type="domain" description="HTH luxR-type" evidence="4">
    <location>
        <begin position="142"/>
        <end position="207"/>
    </location>
</feature>
<keyword evidence="1 3" id="KW-0597">Phosphoprotein</keyword>
<sequence>MRIVIVDDHPVVLVGLKATLHGYDAAFRIVGEARDGMQVMAALAGSPCDLLITDFSMPTAEPSEDGLGMLKRIRATYPNVHIIVLSMVQSGGLLQRMLDLGVRGLVDKHSMTKDLCLAIEAVRSGRIYVADNVRKRLPQQLDASEVVSLSARESEIVRMFSFGLTVSEISRRTGRSVKTVSQQKRDAMRKLGIESDKELFDYARFNGML</sequence>
<dbReference type="PROSITE" id="PS50043">
    <property type="entry name" value="HTH_LUXR_2"/>
    <property type="match status" value="1"/>
</dbReference>
<feature type="domain" description="Response regulatory" evidence="5">
    <location>
        <begin position="2"/>
        <end position="123"/>
    </location>
</feature>
<proteinExistence type="predicted"/>